<comment type="caution">
    <text evidence="1">The sequence shown here is derived from an EMBL/GenBank/DDBJ whole genome shotgun (WGS) entry which is preliminary data.</text>
</comment>
<dbReference type="Proteomes" id="UP001386955">
    <property type="component" value="Unassembled WGS sequence"/>
</dbReference>
<evidence type="ECO:0000313" key="1">
    <source>
        <dbReference type="EMBL" id="KAK7393211.1"/>
    </source>
</evidence>
<name>A0AAN9SCQ5_PSOTE</name>
<reference evidence="1 2" key="1">
    <citation type="submission" date="2024-01" db="EMBL/GenBank/DDBJ databases">
        <title>The genomes of 5 underutilized Papilionoideae crops provide insights into root nodulation and disease resistanc.</title>
        <authorList>
            <person name="Jiang F."/>
        </authorList>
    </citation>
    <scope>NUCLEOTIDE SEQUENCE [LARGE SCALE GENOMIC DNA]</scope>
    <source>
        <strain evidence="1">DUOXIRENSHENG_FW03</strain>
        <tissue evidence="1">Leaves</tissue>
    </source>
</reference>
<sequence length="122" mass="13552">MCGDAIIRDLGFKTGNCTLDVNLLLLQSIFMIDMTARKDVVEGRGEHEGERKRGRVFPPAAVSGGSSGYTDITGTRFQWEFKREILWDYVSDVAESKSISINSECSGMTMVQVDHSPLTFIL</sequence>
<protein>
    <submittedName>
        <fullName evidence="1">Uncharacterized protein</fullName>
    </submittedName>
</protein>
<accession>A0AAN9SCQ5</accession>
<keyword evidence="2" id="KW-1185">Reference proteome</keyword>
<evidence type="ECO:0000313" key="2">
    <source>
        <dbReference type="Proteomes" id="UP001386955"/>
    </source>
</evidence>
<organism evidence="1 2">
    <name type="scientific">Psophocarpus tetragonolobus</name>
    <name type="common">Winged bean</name>
    <name type="synonym">Dolichos tetragonolobus</name>
    <dbReference type="NCBI Taxonomy" id="3891"/>
    <lineage>
        <taxon>Eukaryota</taxon>
        <taxon>Viridiplantae</taxon>
        <taxon>Streptophyta</taxon>
        <taxon>Embryophyta</taxon>
        <taxon>Tracheophyta</taxon>
        <taxon>Spermatophyta</taxon>
        <taxon>Magnoliopsida</taxon>
        <taxon>eudicotyledons</taxon>
        <taxon>Gunneridae</taxon>
        <taxon>Pentapetalae</taxon>
        <taxon>rosids</taxon>
        <taxon>fabids</taxon>
        <taxon>Fabales</taxon>
        <taxon>Fabaceae</taxon>
        <taxon>Papilionoideae</taxon>
        <taxon>50 kb inversion clade</taxon>
        <taxon>NPAAA clade</taxon>
        <taxon>indigoferoid/millettioid clade</taxon>
        <taxon>Phaseoleae</taxon>
        <taxon>Psophocarpus</taxon>
    </lineage>
</organism>
<proteinExistence type="predicted"/>
<dbReference type="EMBL" id="JAYMYS010000005">
    <property type="protein sequence ID" value="KAK7393211.1"/>
    <property type="molecule type" value="Genomic_DNA"/>
</dbReference>
<gene>
    <name evidence="1" type="ORF">VNO78_21743</name>
</gene>
<dbReference type="AlphaFoldDB" id="A0AAN9SCQ5"/>